<gene>
    <name evidence="1" type="ORF">SAMN05216481_107104</name>
</gene>
<evidence type="ECO:0000313" key="2">
    <source>
        <dbReference type="Proteomes" id="UP000199055"/>
    </source>
</evidence>
<dbReference type="EMBL" id="FOET01000007">
    <property type="protein sequence ID" value="SEQ39494.1"/>
    <property type="molecule type" value="Genomic_DNA"/>
</dbReference>
<sequence>MHTGTAVGCPHGGRASAAGADAHGVLVDGLPAATGALVHTVTGCRHTVDGVPVPCTTVRWTPRGSGVTADGKPLLLEDTPGMCFTARLVPQGQPLVAPATGKGVACG</sequence>
<reference evidence="2" key="1">
    <citation type="submission" date="2016-10" db="EMBL/GenBank/DDBJ databases">
        <authorList>
            <person name="Varghese N."/>
            <person name="Submissions S."/>
        </authorList>
    </citation>
    <scope>NUCLEOTIDE SEQUENCE [LARGE SCALE GENOMIC DNA]</scope>
    <source>
        <strain evidence="2">CGMCC 4.3519</strain>
    </source>
</reference>
<dbReference type="Proteomes" id="UP000199055">
    <property type="component" value="Unassembled WGS sequence"/>
</dbReference>
<dbReference type="STRING" id="403935.SAMN05216481_107104"/>
<protein>
    <submittedName>
        <fullName evidence="1">Uncharacterized protein</fullName>
    </submittedName>
</protein>
<name>A0A1H9FNP0_9ACTN</name>
<dbReference type="AlphaFoldDB" id="A0A1H9FNP0"/>
<dbReference type="RefSeq" id="WP_177214019.1">
    <property type="nucleotide sequence ID" value="NZ_FOET01000007.1"/>
</dbReference>
<proteinExistence type="predicted"/>
<evidence type="ECO:0000313" key="1">
    <source>
        <dbReference type="EMBL" id="SEQ39494.1"/>
    </source>
</evidence>
<accession>A0A1H9FNP0</accession>
<organism evidence="1 2">
    <name type="scientific">Streptomyces radiopugnans</name>
    <dbReference type="NCBI Taxonomy" id="403935"/>
    <lineage>
        <taxon>Bacteria</taxon>
        <taxon>Bacillati</taxon>
        <taxon>Actinomycetota</taxon>
        <taxon>Actinomycetes</taxon>
        <taxon>Kitasatosporales</taxon>
        <taxon>Streptomycetaceae</taxon>
        <taxon>Streptomyces</taxon>
    </lineage>
</organism>
<keyword evidence="2" id="KW-1185">Reference proteome</keyword>